<keyword evidence="4" id="KW-0472">Membrane</keyword>
<keyword evidence="6" id="KW-1185">Reference proteome</keyword>
<protein>
    <recommendedName>
        <fullName evidence="7">CutA divalent cation tolerance homolog</fullName>
    </recommendedName>
</protein>
<dbReference type="InterPro" id="IPR011322">
    <property type="entry name" value="N-reg_PII-like_a/b"/>
</dbReference>
<evidence type="ECO:0000256" key="1">
    <source>
        <dbReference type="ARBA" id="ARBA00010169"/>
    </source>
</evidence>
<dbReference type="PANTHER" id="PTHR23419">
    <property type="entry name" value="DIVALENT CATION TOLERANCE CUTA-RELATED"/>
    <property type="match status" value="1"/>
</dbReference>
<reference evidence="5" key="2">
    <citation type="submission" date="2025-09" db="UniProtKB">
        <authorList>
            <consortium name="Ensembl"/>
        </authorList>
    </citation>
    <scope>IDENTIFICATION</scope>
</reference>
<comment type="subunit">
    <text evidence="2">Homotrimer.</text>
</comment>
<dbReference type="PANTHER" id="PTHR23419:SF1">
    <property type="entry name" value="PROTEIN CUTA"/>
    <property type="match status" value="1"/>
</dbReference>
<evidence type="ECO:0000256" key="4">
    <source>
        <dbReference type="SAM" id="Phobius"/>
    </source>
</evidence>
<reference evidence="5" key="1">
    <citation type="submission" date="2025-08" db="UniProtKB">
        <authorList>
            <consortium name="Ensembl"/>
        </authorList>
    </citation>
    <scope>IDENTIFICATION</scope>
</reference>
<dbReference type="AlphaFoldDB" id="A0A3P9DV82"/>
<feature type="transmembrane region" description="Helical" evidence="4">
    <location>
        <begin position="12"/>
        <end position="31"/>
    </location>
</feature>
<dbReference type="GO" id="GO:0005507">
    <property type="term" value="F:copper ion binding"/>
    <property type="evidence" value="ECO:0007669"/>
    <property type="project" value="TreeGrafter"/>
</dbReference>
<dbReference type="Proteomes" id="UP000265160">
    <property type="component" value="Unplaced"/>
</dbReference>
<evidence type="ECO:0000313" key="5">
    <source>
        <dbReference type="Ensembl" id="ENSMZEP00005038176.1"/>
    </source>
</evidence>
<evidence type="ECO:0008006" key="7">
    <source>
        <dbReference type="Google" id="ProtNLM"/>
    </source>
</evidence>
<comment type="similarity">
    <text evidence="1">Belongs to the CutA family.</text>
</comment>
<organism evidence="5 6">
    <name type="scientific">Maylandia zebra</name>
    <name type="common">zebra mbuna</name>
    <dbReference type="NCBI Taxonomy" id="106582"/>
    <lineage>
        <taxon>Eukaryota</taxon>
        <taxon>Metazoa</taxon>
        <taxon>Chordata</taxon>
        <taxon>Craniata</taxon>
        <taxon>Vertebrata</taxon>
        <taxon>Euteleostomi</taxon>
        <taxon>Actinopterygii</taxon>
        <taxon>Neopterygii</taxon>
        <taxon>Teleostei</taxon>
        <taxon>Neoteleostei</taxon>
        <taxon>Acanthomorphata</taxon>
        <taxon>Ovalentaria</taxon>
        <taxon>Cichlomorphae</taxon>
        <taxon>Cichliformes</taxon>
        <taxon>Cichlidae</taxon>
        <taxon>African cichlids</taxon>
        <taxon>Pseudocrenilabrinae</taxon>
        <taxon>Haplochromini</taxon>
        <taxon>Maylandia</taxon>
        <taxon>Maylandia zebra complex</taxon>
    </lineage>
</organism>
<dbReference type="Gene3D" id="3.30.70.120">
    <property type="match status" value="1"/>
</dbReference>
<dbReference type="InterPro" id="IPR015867">
    <property type="entry name" value="N-reg_PII/ATP_PRibTrfase_C"/>
</dbReference>
<name>A0A3P9DV82_9CICH</name>
<dbReference type="GeneTree" id="ENSGT00390000017030"/>
<accession>A0A3P9DV82</accession>
<dbReference type="InterPro" id="IPR004323">
    <property type="entry name" value="Ion_tolerance_CutA"/>
</dbReference>
<dbReference type="Pfam" id="PF03091">
    <property type="entry name" value="CutA1"/>
    <property type="match status" value="1"/>
</dbReference>
<dbReference type="STRING" id="106582.ENSMZEP00005038176"/>
<dbReference type="SUPFAM" id="SSF54913">
    <property type="entry name" value="GlnB-like"/>
    <property type="match status" value="1"/>
</dbReference>
<keyword evidence="4" id="KW-0812">Transmembrane</keyword>
<keyword evidence="3" id="KW-0732">Signal</keyword>
<evidence type="ECO:0000256" key="3">
    <source>
        <dbReference type="ARBA" id="ARBA00022729"/>
    </source>
</evidence>
<dbReference type="Ensembl" id="ENSMZET00005039592.1">
    <property type="protein sequence ID" value="ENSMZEP00005038176.1"/>
    <property type="gene ID" value="ENSMZEG00005028559.1"/>
</dbReference>
<evidence type="ECO:0000313" key="6">
    <source>
        <dbReference type="Proteomes" id="UP000265160"/>
    </source>
</evidence>
<proteinExistence type="inferred from homology"/>
<evidence type="ECO:0000256" key="2">
    <source>
        <dbReference type="ARBA" id="ARBA00011233"/>
    </source>
</evidence>
<sequence>MRIGLPTAETLQGGSLKALLLVSVLFMFQLLRTVGLRAFSMASETYTSGTHSAAFVTCPNDTVARDLARGIVEKKLAACVNIVPAIKSIYEWQGKIEEDNEVLLVNIKTRNCTRTLRAEVINIVPSKVTVRLVEEFGIIDGCKKYIIKSSFFSNTPPYKKNLSRFELLQTALNVGIKNMF</sequence>
<dbReference type="GO" id="GO:0010038">
    <property type="term" value="P:response to metal ion"/>
    <property type="evidence" value="ECO:0007669"/>
    <property type="project" value="InterPro"/>
</dbReference>
<keyword evidence="4" id="KW-1133">Transmembrane helix</keyword>